<evidence type="ECO:0000313" key="1">
    <source>
        <dbReference type="EMBL" id="KAI8524481.1"/>
    </source>
</evidence>
<name>A0ACC0L8B1_RHOML</name>
<comment type="caution">
    <text evidence="1">The sequence shown here is derived from an EMBL/GenBank/DDBJ whole genome shotgun (WGS) entry which is preliminary data.</text>
</comment>
<gene>
    <name evidence="1" type="ORF">RHMOL_Rhmol13G0152600</name>
</gene>
<organism evidence="1 2">
    <name type="scientific">Rhododendron molle</name>
    <name type="common">Chinese azalea</name>
    <name type="synonym">Azalea mollis</name>
    <dbReference type="NCBI Taxonomy" id="49168"/>
    <lineage>
        <taxon>Eukaryota</taxon>
        <taxon>Viridiplantae</taxon>
        <taxon>Streptophyta</taxon>
        <taxon>Embryophyta</taxon>
        <taxon>Tracheophyta</taxon>
        <taxon>Spermatophyta</taxon>
        <taxon>Magnoliopsida</taxon>
        <taxon>eudicotyledons</taxon>
        <taxon>Gunneridae</taxon>
        <taxon>Pentapetalae</taxon>
        <taxon>asterids</taxon>
        <taxon>Ericales</taxon>
        <taxon>Ericaceae</taxon>
        <taxon>Ericoideae</taxon>
        <taxon>Rhodoreae</taxon>
        <taxon>Rhododendron</taxon>
    </lineage>
</organism>
<evidence type="ECO:0000313" key="2">
    <source>
        <dbReference type="Proteomes" id="UP001062846"/>
    </source>
</evidence>
<keyword evidence="2" id="KW-1185">Reference proteome</keyword>
<dbReference type="EMBL" id="CM046400">
    <property type="protein sequence ID" value="KAI8524481.1"/>
    <property type="molecule type" value="Genomic_DNA"/>
</dbReference>
<dbReference type="Proteomes" id="UP001062846">
    <property type="component" value="Chromosome 13"/>
</dbReference>
<reference evidence="1" key="1">
    <citation type="submission" date="2022-02" db="EMBL/GenBank/DDBJ databases">
        <title>Plant Genome Project.</title>
        <authorList>
            <person name="Zhang R.-G."/>
        </authorList>
    </citation>
    <scope>NUCLEOTIDE SEQUENCE</scope>
    <source>
        <strain evidence="1">AT1</strain>
    </source>
</reference>
<protein>
    <submittedName>
        <fullName evidence="1">Uncharacterized protein</fullName>
    </submittedName>
</protein>
<accession>A0ACC0L8B1</accession>
<sequence>MCPSRELPQGHICPFPSHFTPADLSLSPPSLSLSLVALFIPTDDAFSDLSIPASFQSLPADKKTVVLKFHVLHSYYPLGSLESIVNPVQPTLATEDMGAGSFTLNISRVNGSVAIATGIVQARVTQTVFDENPVAIFGISKVLLSKEIFGKNPNNGKDGSESAQPPVAVASAPEFNGPSVDLPAPTGFREEIKSGAGRISNPPVPETQTTTMESVSFTIHHQIAAALRPAANPFPKIRARQQLAVDPHPNSDPQKMNRATRLAESLSNLLHLHTETHAQKIVQPSNWNFHFDDEDGHNTPAMSPKENISDKWREIHGCCDWHNLLDPLHPWLRREIVKYGEFAQATYDAFDFDSFSEFCGSCRYSRNRLFEKLGLTKHGYTVSNYIYAMSHVDVPQWLERSRLGKTWSKDSNWMGFVAVSDEEESRRVGRRDIVVAWRGTVAPSEWYEDMQRKLEPIGHGEAKVEHGFLSLYTTKSDATRYNKSSASEQVMEEVKKLVEMYKGRGEEVSLTITGHSLGGALALLNAYEAAASIPGLPISVVSFGAPRVGNIAFRDEIYQMGVKTLRVVLKQDVVPRMPGIVFNESLQMFDDFTGTLEWVYTHVGAELKLDAQSSPYLKRKIDLLGFHMLETYLHLVDGFLSSTSTFRSNARRDFALVNKSCDMLVDELRIPHCWYQIENKGLVRNAHGRWVKPKRDSEDIPSPTTMEEAHTFVKEERESHEGLEPLLSV</sequence>
<proteinExistence type="predicted"/>